<dbReference type="InterPro" id="IPR014265">
    <property type="entry name" value="XrtA/PrsK"/>
</dbReference>
<dbReference type="OrthoDB" id="9785691at2"/>
<keyword evidence="4 11" id="KW-0808">Transferase</keyword>
<dbReference type="NCBIfam" id="TIGR02916">
    <property type="entry name" value="PEP_his_kin"/>
    <property type="match status" value="1"/>
</dbReference>
<name>A0A6I4TYU0_9SPHN</name>
<evidence type="ECO:0000256" key="5">
    <source>
        <dbReference type="ARBA" id="ARBA00022741"/>
    </source>
</evidence>
<evidence type="ECO:0000256" key="1">
    <source>
        <dbReference type="ARBA" id="ARBA00000085"/>
    </source>
</evidence>
<dbReference type="PANTHER" id="PTHR43065:SF10">
    <property type="entry name" value="PEROXIDE STRESS-ACTIVATED HISTIDINE KINASE MAK3"/>
    <property type="match status" value="1"/>
</dbReference>
<accession>A0A6I4TYU0</accession>
<feature type="domain" description="Histidine kinase" evidence="10">
    <location>
        <begin position="485"/>
        <end position="687"/>
    </location>
</feature>
<feature type="transmembrane region" description="Helical" evidence="9">
    <location>
        <begin position="167"/>
        <end position="189"/>
    </location>
</feature>
<dbReference type="Gene3D" id="3.30.450.40">
    <property type="match status" value="1"/>
</dbReference>
<dbReference type="InterPro" id="IPR036890">
    <property type="entry name" value="HATPase_C_sf"/>
</dbReference>
<keyword evidence="7" id="KW-0067">ATP-binding</keyword>
<keyword evidence="9" id="KW-0812">Transmembrane</keyword>
<organism evidence="11 12">
    <name type="scientific">Croceibacterium xixiisoli</name>
    <dbReference type="NCBI Taxonomy" id="1476466"/>
    <lineage>
        <taxon>Bacteria</taxon>
        <taxon>Pseudomonadati</taxon>
        <taxon>Pseudomonadota</taxon>
        <taxon>Alphaproteobacteria</taxon>
        <taxon>Sphingomonadales</taxon>
        <taxon>Erythrobacteraceae</taxon>
        <taxon>Croceibacterium</taxon>
    </lineage>
</organism>
<dbReference type="Pfam" id="PF02518">
    <property type="entry name" value="HATPase_c"/>
    <property type="match status" value="1"/>
</dbReference>
<protein>
    <recommendedName>
        <fullName evidence="2">histidine kinase</fullName>
        <ecNumber evidence="2">2.7.13.3</ecNumber>
    </recommendedName>
</protein>
<dbReference type="InterPro" id="IPR005467">
    <property type="entry name" value="His_kinase_dom"/>
</dbReference>
<proteinExistence type="predicted"/>
<keyword evidence="6 11" id="KW-0418">Kinase</keyword>
<dbReference type="InterPro" id="IPR003018">
    <property type="entry name" value="GAF"/>
</dbReference>
<keyword evidence="3" id="KW-0597">Phosphoprotein</keyword>
<comment type="caution">
    <text evidence="11">The sequence shown here is derived from an EMBL/GenBank/DDBJ whole genome shotgun (WGS) entry which is preliminary data.</text>
</comment>
<evidence type="ECO:0000256" key="9">
    <source>
        <dbReference type="SAM" id="Phobius"/>
    </source>
</evidence>
<evidence type="ECO:0000256" key="8">
    <source>
        <dbReference type="ARBA" id="ARBA00023012"/>
    </source>
</evidence>
<feature type="transmembrane region" description="Helical" evidence="9">
    <location>
        <begin position="195"/>
        <end position="216"/>
    </location>
</feature>
<gene>
    <name evidence="11" type="primary">prsK</name>
    <name evidence="11" type="ORF">GRI97_12510</name>
</gene>
<keyword evidence="12" id="KW-1185">Reference proteome</keyword>
<evidence type="ECO:0000259" key="10">
    <source>
        <dbReference type="PROSITE" id="PS50109"/>
    </source>
</evidence>
<keyword evidence="8" id="KW-0902">Two-component regulatory system</keyword>
<dbReference type="Pfam" id="PF01590">
    <property type="entry name" value="GAF"/>
    <property type="match status" value="1"/>
</dbReference>
<dbReference type="PROSITE" id="PS50109">
    <property type="entry name" value="HIS_KIN"/>
    <property type="match status" value="1"/>
</dbReference>
<feature type="transmembrane region" description="Helical" evidence="9">
    <location>
        <begin position="97"/>
        <end position="116"/>
    </location>
</feature>
<sequence>MTAHAIILAIQLSYLLTVVLALALAGWVAARKGDRGPAVRATVSALVLTACWAVADCLRGSLDTVTITLLSLNYLAWLWVVYRLFGTNAREGSAGPVRMVVLALAFVELLQIALALASVSFDGGAITDGLLLRFTFSFRLLFCVGALVLVHNLYVGANVQAREALRWPAASLALLWLYDLNLSTIAYLGESTPRLLVAMRTTVVLVSVTLLALGAARRGANLRFRPSRSFAFQSFSLLVIGGYLLVMDLIAQSMAHAWTDWAEVVQAGVLVVACVVAIIGLSSRRLRSALRVTLIKNLFQHRYDYRAEWLRFTDTIGRAGASAPPLRERIIQAVADITDSPSGLLLTPREDGLLTLDTRWQWDTIDVPPDAIGLDAQRFFEDNNFILDLDEIRTGRNSAVPPTAQPDWLMLHEDAWALVPLLHYGRLVGVIVLSRPPAARLLDWEDFDLLRVVGRQLASYLAEQASQDALSEAQRFDEFNRRIAFVMHDIKNLASQLSLLATNAEKHAEKPEFREDMLITLRNSADKLQALLARLGRYGAHGGEHSVPAALRDVLQGIARRYRGQANVVVPDRPACLVMADVEALDQALVHLVQNALEASPEGSPILLDHRIEDNLAVIEVIDSGDGMSSEFVRTRLFKPFHSSKPGGFGIGAFEARELVRAMGGRVDVESRKGMGTRFILRIPLAANHLLESPRTIRQNSAEVA</sequence>
<keyword evidence="5" id="KW-0547">Nucleotide-binding</keyword>
<evidence type="ECO:0000256" key="7">
    <source>
        <dbReference type="ARBA" id="ARBA00022840"/>
    </source>
</evidence>
<dbReference type="InterPro" id="IPR029016">
    <property type="entry name" value="GAF-like_dom_sf"/>
</dbReference>
<dbReference type="SUPFAM" id="SSF55874">
    <property type="entry name" value="ATPase domain of HSP90 chaperone/DNA topoisomerase II/histidine kinase"/>
    <property type="match status" value="1"/>
</dbReference>
<feature type="transmembrane region" description="Helical" evidence="9">
    <location>
        <begin position="237"/>
        <end position="258"/>
    </location>
</feature>
<dbReference type="GO" id="GO:0004673">
    <property type="term" value="F:protein histidine kinase activity"/>
    <property type="evidence" value="ECO:0007669"/>
    <property type="project" value="UniProtKB-EC"/>
</dbReference>
<dbReference type="AlphaFoldDB" id="A0A6I4TYU0"/>
<feature type="transmembrane region" description="Helical" evidence="9">
    <location>
        <begin position="6"/>
        <end position="30"/>
    </location>
</feature>
<evidence type="ECO:0000256" key="6">
    <source>
        <dbReference type="ARBA" id="ARBA00022777"/>
    </source>
</evidence>
<dbReference type="SUPFAM" id="SSF55781">
    <property type="entry name" value="GAF domain-like"/>
    <property type="match status" value="1"/>
</dbReference>
<reference evidence="11 12" key="1">
    <citation type="submission" date="2019-12" db="EMBL/GenBank/DDBJ databases">
        <title>Genomic-based taxomic classification of the family Erythrobacteraceae.</title>
        <authorList>
            <person name="Xu L."/>
        </authorList>
    </citation>
    <scope>NUCLEOTIDE SEQUENCE [LARGE SCALE GENOMIC DNA]</scope>
    <source>
        <strain evidence="11 12">S36</strain>
    </source>
</reference>
<feature type="transmembrane region" description="Helical" evidence="9">
    <location>
        <begin position="67"/>
        <end position="85"/>
    </location>
</feature>
<evidence type="ECO:0000256" key="3">
    <source>
        <dbReference type="ARBA" id="ARBA00022553"/>
    </source>
</evidence>
<dbReference type="EC" id="2.7.13.3" evidence="2"/>
<dbReference type="GO" id="GO:0000160">
    <property type="term" value="P:phosphorelay signal transduction system"/>
    <property type="evidence" value="ECO:0007669"/>
    <property type="project" value="UniProtKB-KW"/>
</dbReference>
<evidence type="ECO:0000313" key="11">
    <source>
        <dbReference type="EMBL" id="MXO99808.1"/>
    </source>
</evidence>
<dbReference type="PRINTS" id="PR00344">
    <property type="entry name" value="BCTRLSENSOR"/>
</dbReference>
<evidence type="ECO:0000256" key="2">
    <source>
        <dbReference type="ARBA" id="ARBA00012438"/>
    </source>
</evidence>
<comment type="catalytic activity">
    <reaction evidence="1">
        <text>ATP + protein L-histidine = ADP + protein N-phospho-L-histidine.</text>
        <dbReference type="EC" id="2.7.13.3"/>
    </reaction>
</comment>
<evidence type="ECO:0000256" key="4">
    <source>
        <dbReference type="ARBA" id="ARBA00022679"/>
    </source>
</evidence>
<dbReference type="SMART" id="SM00387">
    <property type="entry name" value="HATPase_c"/>
    <property type="match status" value="1"/>
</dbReference>
<dbReference type="RefSeq" id="WP_161391500.1">
    <property type="nucleotide sequence ID" value="NZ_JBHSCP010000001.1"/>
</dbReference>
<dbReference type="InterPro" id="IPR003594">
    <property type="entry name" value="HATPase_dom"/>
</dbReference>
<feature type="transmembrane region" description="Helical" evidence="9">
    <location>
        <begin position="136"/>
        <end position="155"/>
    </location>
</feature>
<dbReference type="Gene3D" id="3.30.565.10">
    <property type="entry name" value="Histidine kinase-like ATPase, C-terminal domain"/>
    <property type="match status" value="1"/>
</dbReference>
<dbReference type="GO" id="GO:0005524">
    <property type="term" value="F:ATP binding"/>
    <property type="evidence" value="ECO:0007669"/>
    <property type="project" value="UniProtKB-KW"/>
</dbReference>
<keyword evidence="9" id="KW-0472">Membrane</keyword>
<dbReference type="InterPro" id="IPR004358">
    <property type="entry name" value="Sig_transdc_His_kin-like_C"/>
</dbReference>
<keyword evidence="9" id="KW-1133">Transmembrane helix</keyword>
<dbReference type="Proteomes" id="UP000469430">
    <property type="component" value="Unassembled WGS sequence"/>
</dbReference>
<dbReference type="EMBL" id="WTYJ01000002">
    <property type="protein sequence ID" value="MXO99808.1"/>
    <property type="molecule type" value="Genomic_DNA"/>
</dbReference>
<feature type="transmembrane region" description="Helical" evidence="9">
    <location>
        <begin position="264"/>
        <end position="281"/>
    </location>
</feature>
<evidence type="ECO:0000313" key="12">
    <source>
        <dbReference type="Proteomes" id="UP000469430"/>
    </source>
</evidence>
<dbReference type="PANTHER" id="PTHR43065">
    <property type="entry name" value="SENSOR HISTIDINE KINASE"/>
    <property type="match status" value="1"/>
</dbReference>